<dbReference type="InterPro" id="IPR002110">
    <property type="entry name" value="Ankyrin_rpt"/>
</dbReference>
<dbReference type="AlphaFoldDB" id="A0A381ZIM8"/>
<evidence type="ECO:0000256" key="2">
    <source>
        <dbReference type="ARBA" id="ARBA00023043"/>
    </source>
</evidence>
<sequence>MKHTLLTLTIASLLATTAFADPIHDAAKTGDLAGVQAELDKGVDVNEVDRSFYNLTPLHWTISKGVAELLISEGADVNAITLEGSTPLHFAAWNGYKEVAEILIDNGADLNVINNELAGTPFITALDWAIQQGNTETADLLRKHGGMTVEELKAGMTPLHAAAGKGLKEIVELLIAEGADVNAKDDKGRTPLDLATRLTSWSHVRRKRTETAALLRKHGGKTTRPNISIHQAAGAQGRKGNIEAVKWHLAAGMDVDARDRQDKTPLQHAAYWGHKEIVELLIAKKTEIGKTKKELEAAESIHDASRYGNIEAVKQHLAAGTDVDARDAEDKTPLQH</sequence>
<dbReference type="Gene3D" id="1.25.40.20">
    <property type="entry name" value="Ankyrin repeat-containing domain"/>
    <property type="match status" value="3"/>
</dbReference>
<accession>A0A381ZIM8</accession>
<dbReference type="SUPFAM" id="SSF48403">
    <property type="entry name" value="Ankyrin repeat"/>
    <property type="match status" value="1"/>
</dbReference>
<gene>
    <name evidence="3" type="ORF">METZ01_LOCUS141695</name>
</gene>
<dbReference type="PANTHER" id="PTHR24173">
    <property type="entry name" value="ANKYRIN REPEAT CONTAINING"/>
    <property type="match status" value="1"/>
</dbReference>
<reference evidence="3" key="1">
    <citation type="submission" date="2018-05" db="EMBL/GenBank/DDBJ databases">
        <authorList>
            <person name="Lanie J.A."/>
            <person name="Ng W.-L."/>
            <person name="Kazmierczak K.M."/>
            <person name="Andrzejewski T.M."/>
            <person name="Davidsen T.M."/>
            <person name="Wayne K.J."/>
            <person name="Tettelin H."/>
            <person name="Glass J.I."/>
            <person name="Rusch D."/>
            <person name="Podicherti R."/>
            <person name="Tsui H.-C.T."/>
            <person name="Winkler M.E."/>
        </authorList>
    </citation>
    <scope>NUCLEOTIDE SEQUENCE</scope>
</reference>
<protein>
    <submittedName>
        <fullName evidence="3">Uncharacterized protein</fullName>
    </submittedName>
</protein>
<evidence type="ECO:0000313" key="3">
    <source>
        <dbReference type="EMBL" id="SVA88841.1"/>
    </source>
</evidence>
<dbReference type="PROSITE" id="PS50088">
    <property type="entry name" value="ANK_REPEAT"/>
    <property type="match status" value="5"/>
</dbReference>
<dbReference type="InterPro" id="IPR036770">
    <property type="entry name" value="Ankyrin_rpt-contain_sf"/>
</dbReference>
<dbReference type="Pfam" id="PF12796">
    <property type="entry name" value="Ank_2"/>
    <property type="match status" value="3"/>
</dbReference>
<dbReference type="PROSITE" id="PS50297">
    <property type="entry name" value="ANK_REP_REGION"/>
    <property type="match status" value="2"/>
</dbReference>
<keyword evidence="1" id="KW-0677">Repeat</keyword>
<dbReference type="PANTHER" id="PTHR24173:SF74">
    <property type="entry name" value="ANKYRIN REPEAT DOMAIN-CONTAINING PROTEIN 16"/>
    <property type="match status" value="1"/>
</dbReference>
<dbReference type="SMART" id="SM00248">
    <property type="entry name" value="ANK"/>
    <property type="match status" value="8"/>
</dbReference>
<evidence type="ECO:0000256" key="1">
    <source>
        <dbReference type="ARBA" id="ARBA00022737"/>
    </source>
</evidence>
<name>A0A381ZIM8_9ZZZZ</name>
<dbReference type="PRINTS" id="PR01415">
    <property type="entry name" value="ANKYRIN"/>
</dbReference>
<keyword evidence="2" id="KW-0040">ANK repeat</keyword>
<feature type="non-terminal residue" evidence="3">
    <location>
        <position position="336"/>
    </location>
</feature>
<dbReference type="EMBL" id="UINC01021389">
    <property type="protein sequence ID" value="SVA88841.1"/>
    <property type="molecule type" value="Genomic_DNA"/>
</dbReference>
<proteinExistence type="predicted"/>
<organism evidence="3">
    <name type="scientific">marine metagenome</name>
    <dbReference type="NCBI Taxonomy" id="408172"/>
    <lineage>
        <taxon>unclassified sequences</taxon>
        <taxon>metagenomes</taxon>
        <taxon>ecological metagenomes</taxon>
    </lineage>
</organism>